<proteinExistence type="predicted"/>
<keyword evidence="3" id="KW-1185">Reference proteome</keyword>
<gene>
    <name evidence="2" type="ORF">FCL54_19760</name>
</gene>
<evidence type="ECO:0000313" key="2">
    <source>
        <dbReference type="EMBL" id="TLS35595.1"/>
    </source>
</evidence>
<protein>
    <recommendedName>
        <fullName evidence="4">DUF3311 domain-containing protein</fullName>
    </recommendedName>
</protein>
<evidence type="ECO:0000313" key="3">
    <source>
        <dbReference type="Proteomes" id="UP000308230"/>
    </source>
</evidence>
<organism evidence="2 3">
    <name type="scientific">Exobacillus caeni</name>
    <dbReference type="NCBI Taxonomy" id="2574798"/>
    <lineage>
        <taxon>Bacteria</taxon>
        <taxon>Bacillati</taxon>
        <taxon>Bacillota</taxon>
        <taxon>Bacilli</taxon>
        <taxon>Bacillales</taxon>
        <taxon>Guptibacillaceae</taxon>
        <taxon>Exobacillus</taxon>
    </lineage>
</organism>
<evidence type="ECO:0000256" key="1">
    <source>
        <dbReference type="SAM" id="Phobius"/>
    </source>
</evidence>
<feature type="transmembrane region" description="Helical" evidence="1">
    <location>
        <begin position="14"/>
        <end position="31"/>
    </location>
</feature>
<dbReference type="Proteomes" id="UP000308230">
    <property type="component" value="Unassembled WGS sequence"/>
</dbReference>
<feature type="transmembrane region" description="Helical" evidence="1">
    <location>
        <begin position="43"/>
        <end position="66"/>
    </location>
</feature>
<keyword evidence="1" id="KW-0472">Membrane</keyword>
<dbReference type="RefSeq" id="WP_138128692.1">
    <property type="nucleotide sequence ID" value="NZ_SWLG01000019.1"/>
</dbReference>
<accession>A0A5R9F737</accession>
<keyword evidence="1" id="KW-1133">Transmembrane helix</keyword>
<keyword evidence="1" id="KW-0812">Transmembrane</keyword>
<dbReference type="EMBL" id="SWLG01000019">
    <property type="protein sequence ID" value="TLS35595.1"/>
    <property type="molecule type" value="Genomic_DNA"/>
</dbReference>
<sequence length="84" mass="9839">MQNNRVKEPIQKKWIWIGMVLLMLAIVPWYFPKGTDVAIVLGFPYWALISLFFSLVLCGYCSWLCLNEWNIVEDLEEAKEVKGE</sequence>
<reference evidence="2 3" key="1">
    <citation type="submission" date="2019-04" db="EMBL/GenBank/DDBJ databases">
        <title>Bacillus caeni sp. nov., a bacterium isolated from mangrove sediment.</title>
        <authorList>
            <person name="Huang H."/>
            <person name="Mo K."/>
            <person name="Hu Y."/>
        </authorList>
    </citation>
    <scope>NUCLEOTIDE SEQUENCE [LARGE SCALE GENOMIC DNA]</scope>
    <source>
        <strain evidence="2 3">HB172195</strain>
    </source>
</reference>
<evidence type="ECO:0008006" key="4">
    <source>
        <dbReference type="Google" id="ProtNLM"/>
    </source>
</evidence>
<dbReference type="OrthoDB" id="2112928at2"/>
<name>A0A5R9F737_9BACL</name>
<comment type="caution">
    <text evidence="2">The sequence shown here is derived from an EMBL/GenBank/DDBJ whole genome shotgun (WGS) entry which is preliminary data.</text>
</comment>
<dbReference type="AlphaFoldDB" id="A0A5R9F737"/>